<evidence type="ECO:0000313" key="2">
    <source>
        <dbReference type="Proteomes" id="UP000188268"/>
    </source>
</evidence>
<sequence length="19" mass="1921">MADPLAFANDNATSALNGQ</sequence>
<name>A0A1R3J1U8_COCAP</name>
<comment type="caution">
    <text evidence="1">The sequence shown here is derived from an EMBL/GenBank/DDBJ whole genome shotgun (WGS) entry which is preliminary data.</text>
</comment>
<evidence type="ECO:0000313" key="1">
    <source>
        <dbReference type="EMBL" id="OMO88801.1"/>
    </source>
</evidence>
<keyword evidence="2" id="KW-1185">Reference proteome</keyword>
<reference evidence="1 2" key="1">
    <citation type="submission" date="2013-09" db="EMBL/GenBank/DDBJ databases">
        <title>Corchorus capsularis genome sequencing.</title>
        <authorList>
            <person name="Alam M."/>
            <person name="Haque M.S."/>
            <person name="Islam M.S."/>
            <person name="Emdad E.M."/>
            <person name="Islam M.M."/>
            <person name="Ahmed B."/>
            <person name="Halim A."/>
            <person name="Hossen Q.M.M."/>
            <person name="Hossain M.Z."/>
            <person name="Ahmed R."/>
            <person name="Khan M.M."/>
            <person name="Islam R."/>
            <person name="Rashid M.M."/>
            <person name="Khan S.A."/>
            <person name="Rahman M.S."/>
            <person name="Alam M."/>
        </authorList>
    </citation>
    <scope>NUCLEOTIDE SEQUENCE [LARGE SCALE GENOMIC DNA]</scope>
    <source>
        <strain evidence="2">cv. CVL-1</strain>
        <tissue evidence="1">Whole seedling</tissue>
    </source>
</reference>
<gene>
    <name evidence="1" type="ORF">CCACVL1_08196</name>
</gene>
<accession>A0A1R3J1U8</accession>
<organism evidence="1 2">
    <name type="scientific">Corchorus capsularis</name>
    <name type="common">Jute</name>
    <dbReference type="NCBI Taxonomy" id="210143"/>
    <lineage>
        <taxon>Eukaryota</taxon>
        <taxon>Viridiplantae</taxon>
        <taxon>Streptophyta</taxon>
        <taxon>Embryophyta</taxon>
        <taxon>Tracheophyta</taxon>
        <taxon>Spermatophyta</taxon>
        <taxon>Magnoliopsida</taxon>
        <taxon>eudicotyledons</taxon>
        <taxon>Gunneridae</taxon>
        <taxon>Pentapetalae</taxon>
        <taxon>rosids</taxon>
        <taxon>malvids</taxon>
        <taxon>Malvales</taxon>
        <taxon>Malvaceae</taxon>
        <taxon>Grewioideae</taxon>
        <taxon>Apeibeae</taxon>
        <taxon>Corchorus</taxon>
    </lineage>
</organism>
<dbReference type="Proteomes" id="UP000188268">
    <property type="component" value="Unassembled WGS sequence"/>
</dbReference>
<dbReference type="EMBL" id="AWWV01008907">
    <property type="protein sequence ID" value="OMO88801.1"/>
    <property type="molecule type" value="Genomic_DNA"/>
</dbReference>
<protein>
    <submittedName>
        <fullName evidence="1">Uncharacterized protein</fullName>
    </submittedName>
</protein>
<proteinExistence type="predicted"/>
<dbReference type="AlphaFoldDB" id="A0A1R3J1U8"/>